<accession>A0A852V6G7</accession>
<comment type="subcellular location">
    <subcellularLocation>
        <location evidence="1">Cytoplasm</location>
    </subcellularLocation>
</comment>
<keyword evidence="6" id="KW-0175">Coiled coil</keyword>
<reference evidence="10 11" key="1">
    <citation type="submission" date="2020-07" db="EMBL/GenBank/DDBJ databases">
        <title>Sequencing the genomes of 1000 actinobacteria strains.</title>
        <authorList>
            <person name="Klenk H.-P."/>
        </authorList>
    </citation>
    <scope>NUCLEOTIDE SEQUENCE [LARGE SCALE GENOMIC DNA]</scope>
    <source>
        <strain evidence="10 11">DSM 45763</strain>
    </source>
</reference>
<keyword evidence="5" id="KW-0132">Cell division</keyword>
<dbReference type="AlphaFoldDB" id="A0A852V6G7"/>
<name>A0A852V6G7_9ACTN</name>
<evidence type="ECO:0000256" key="8">
    <source>
        <dbReference type="ARBA" id="ARBA00031737"/>
    </source>
</evidence>
<protein>
    <recommendedName>
        <fullName evidence="3">Cell wall synthesis protein Wag31</fullName>
    </recommendedName>
    <alternativeName>
        <fullName evidence="8">Antigen 84</fullName>
    </alternativeName>
</protein>
<evidence type="ECO:0000256" key="5">
    <source>
        <dbReference type="ARBA" id="ARBA00022618"/>
    </source>
</evidence>
<evidence type="ECO:0000256" key="7">
    <source>
        <dbReference type="ARBA" id="ARBA00023306"/>
    </source>
</evidence>
<dbReference type="GO" id="GO:0051301">
    <property type="term" value="P:cell division"/>
    <property type="evidence" value="ECO:0007669"/>
    <property type="project" value="UniProtKB-KW"/>
</dbReference>
<proteinExistence type="inferred from homology"/>
<evidence type="ECO:0000256" key="1">
    <source>
        <dbReference type="ARBA" id="ARBA00004496"/>
    </source>
</evidence>
<feature type="compositionally biased region" description="Pro residues" evidence="9">
    <location>
        <begin position="21"/>
        <end position="30"/>
    </location>
</feature>
<dbReference type="InterPro" id="IPR007793">
    <property type="entry name" value="DivIVA_fam"/>
</dbReference>
<dbReference type="GO" id="GO:0005737">
    <property type="term" value="C:cytoplasm"/>
    <property type="evidence" value="ECO:0007669"/>
    <property type="project" value="UniProtKB-SubCell"/>
</dbReference>
<dbReference type="Pfam" id="PF05103">
    <property type="entry name" value="DivIVA"/>
    <property type="match status" value="1"/>
</dbReference>
<evidence type="ECO:0000256" key="3">
    <source>
        <dbReference type="ARBA" id="ARBA00018787"/>
    </source>
</evidence>
<evidence type="ECO:0000313" key="11">
    <source>
        <dbReference type="Proteomes" id="UP000576393"/>
    </source>
</evidence>
<dbReference type="NCBIfam" id="TIGR03544">
    <property type="entry name" value="DivI1A_domain"/>
    <property type="match status" value="1"/>
</dbReference>
<evidence type="ECO:0000313" key="10">
    <source>
        <dbReference type="EMBL" id="NYF41585.1"/>
    </source>
</evidence>
<comment type="caution">
    <text evidence="10">The sequence shown here is derived from an EMBL/GenBank/DDBJ whole genome shotgun (WGS) entry which is preliminary data.</text>
</comment>
<dbReference type="InterPro" id="IPR019933">
    <property type="entry name" value="DivIVA_domain"/>
</dbReference>
<feature type="compositionally biased region" description="Basic and acidic residues" evidence="9">
    <location>
        <begin position="1"/>
        <end position="16"/>
    </location>
</feature>
<organism evidence="10 11">
    <name type="scientific">Streptosporangium sandarakinum</name>
    <dbReference type="NCBI Taxonomy" id="1260955"/>
    <lineage>
        <taxon>Bacteria</taxon>
        <taxon>Bacillati</taxon>
        <taxon>Actinomycetota</taxon>
        <taxon>Actinomycetes</taxon>
        <taxon>Streptosporangiales</taxon>
        <taxon>Streptosporangiaceae</taxon>
        <taxon>Streptosporangium</taxon>
    </lineage>
</organism>
<dbReference type="RefSeq" id="WP_179823474.1">
    <property type="nucleotide sequence ID" value="NZ_JACCCO010000002.1"/>
</dbReference>
<feature type="region of interest" description="Disordered" evidence="9">
    <location>
        <begin position="198"/>
        <end position="217"/>
    </location>
</feature>
<dbReference type="Proteomes" id="UP000576393">
    <property type="component" value="Unassembled WGS sequence"/>
</dbReference>
<dbReference type="PANTHER" id="PTHR35794">
    <property type="entry name" value="CELL DIVISION PROTEIN DIVIVA"/>
    <property type="match status" value="1"/>
</dbReference>
<evidence type="ECO:0000256" key="2">
    <source>
        <dbReference type="ARBA" id="ARBA00009008"/>
    </source>
</evidence>
<evidence type="ECO:0000256" key="6">
    <source>
        <dbReference type="ARBA" id="ARBA00023054"/>
    </source>
</evidence>
<dbReference type="EMBL" id="JACCCO010000002">
    <property type="protein sequence ID" value="NYF41585.1"/>
    <property type="molecule type" value="Genomic_DNA"/>
</dbReference>
<sequence length="217" mass="22844">MGEEHGHGHGSAEHAGQDGPPAAPALPDPPAAAGLLTPAAVRNQVFTVVRLREGYDLTEVDQFLGQVETTLIRVLRDNAELRARAAVNGNGERAAGGEGAHVSDIVRQAADRALALAHQEAQAILEQARRTAGQLERAAWCDASTRHPRDPAVSPEVLNERIQSLRAVVTASGGDLKDALDGQISRLHALLDELRDLTGPAQAPPSARHAAPERPTG</sequence>
<evidence type="ECO:0000256" key="4">
    <source>
        <dbReference type="ARBA" id="ARBA00022490"/>
    </source>
</evidence>
<feature type="region of interest" description="Disordered" evidence="9">
    <location>
        <begin position="1"/>
        <end position="31"/>
    </location>
</feature>
<evidence type="ECO:0000256" key="9">
    <source>
        <dbReference type="SAM" id="MobiDB-lite"/>
    </source>
</evidence>
<keyword evidence="11" id="KW-1185">Reference proteome</keyword>
<comment type="similarity">
    <text evidence="2">Belongs to the DivIVA family.</text>
</comment>
<keyword evidence="4" id="KW-0963">Cytoplasm</keyword>
<dbReference type="PANTHER" id="PTHR35794:SF2">
    <property type="entry name" value="CELL DIVISION PROTEIN DIVIVA"/>
    <property type="match status" value="1"/>
</dbReference>
<dbReference type="Gene3D" id="6.10.250.660">
    <property type="match status" value="1"/>
</dbReference>
<keyword evidence="7" id="KW-0131">Cell cycle</keyword>
<gene>
    <name evidence="10" type="ORF">HDA43_003786</name>
</gene>